<sequence length="481" mass="55042">MRGCKPETKAKYRPALELYVATDLSCVEICRRCGVSHTGFSRYIASYHRQLMLKRNGVECGPEIAQVRLRKKSGQTAAAHAKYKDAIRACDDAAYIEFNVSQIARLFELNPSALGNQLRNHYPEILERREKERHRLGVNDNLHRGVKSWCKEQYAEAVEHLRITEDTIRQTADLYGLSSSGLREHLLYYYKDLIRARANKRERAKTNKIRGELTGNGRKHEPMPESEKKYREAIRLYRTTAMTQEEICAATGVTVMGLRHHLRLWNKELMEERHDVDGRGEGTRPTGTKCYLKSTAAKYAGAIERLKATGSPMAEVAKEFGLNPDVFRKYLHEHEPELAATLGRTKLSNGRSVLARSAEKYDEAVRLYETTTETLKSIARRLGLQYKSVGGFVRRNHPEAIAAHDRLLEQEKKLQEQKESQSCEKEQTETTVSVQEEETKEKEHILQVLKQTGGHKRNAAKLLGISKSTLYNKLRKFNLSE</sequence>
<dbReference type="Proteomes" id="UP000646484">
    <property type="component" value="Unassembled WGS sequence"/>
</dbReference>
<dbReference type="EMBL" id="JACOOH010000008">
    <property type="protein sequence ID" value="MBC5622907.1"/>
    <property type="molecule type" value="Genomic_DNA"/>
</dbReference>
<feature type="region of interest" description="Disordered" evidence="1">
    <location>
        <begin position="414"/>
        <end position="442"/>
    </location>
</feature>
<dbReference type="Gene3D" id="1.10.10.60">
    <property type="entry name" value="Homeodomain-like"/>
    <property type="match status" value="1"/>
</dbReference>
<feature type="compositionally biased region" description="Basic and acidic residues" evidence="1">
    <location>
        <begin position="414"/>
        <end position="428"/>
    </location>
</feature>
<dbReference type="Pfam" id="PF02954">
    <property type="entry name" value="HTH_8"/>
    <property type="match status" value="1"/>
</dbReference>
<organism evidence="3 4">
    <name type="scientific">Butyricimonas hominis</name>
    <dbReference type="NCBI Taxonomy" id="2763032"/>
    <lineage>
        <taxon>Bacteria</taxon>
        <taxon>Pseudomonadati</taxon>
        <taxon>Bacteroidota</taxon>
        <taxon>Bacteroidia</taxon>
        <taxon>Bacteroidales</taxon>
        <taxon>Odoribacteraceae</taxon>
        <taxon>Butyricimonas</taxon>
    </lineage>
</organism>
<evidence type="ECO:0000256" key="1">
    <source>
        <dbReference type="SAM" id="MobiDB-lite"/>
    </source>
</evidence>
<accession>A0ABR7D4M8</accession>
<dbReference type="PRINTS" id="PR01590">
    <property type="entry name" value="HTHFIS"/>
</dbReference>
<keyword evidence="4" id="KW-1185">Reference proteome</keyword>
<protein>
    <recommendedName>
        <fullName evidence="2">DNA binding HTH domain-containing protein</fullName>
    </recommendedName>
</protein>
<evidence type="ECO:0000313" key="3">
    <source>
        <dbReference type="EMBL" id="MBC5622907.1"/>
    </source>
</evidence>
<evidence type="ECO:0000259" key="2">
    <source>
        <dbReference type="Pfam" id="PF02954"/>
    </source>
</evidence>
<dbReference type="InterPro" id="IPR009057">
    <property type="entry name" value="Homeodomain-like_sf"/>
</dbReference>
<gene>
    <name evidence="3" type="ORF">H8S64_17585</name>
</gene>
<reference evidence="3 4" key="1">
    <citation type="submission" date="2020-08" db="EMBL/GenBank/DDBJ databases">
        <title>Genome public.</title>
        <authorList>
            <person name="Liu C."/>
            <person name="Sun Q."/>
        </authorList>
    </citation>
    <scope>NUCLEOTIDE SEQUENCE [LARGE SCALE GENOMIC DNA]</scope>
    <source>
        <strain evidence="3 4">NSJ-56</strain>
    </source>
</reference>
<evidence type="ECO:0000313" key="4">
    <source>
        <dbReference type="Proteomes" id="UP000646484"/>
    </source>
</evidence>
<dbReference type="SUPFAM" id="SSF46689">
    <property type="entry name" value="Homeodomain-like"/>
    <property type="match status" value="1"/>
</dbReference>
<proteinExistence type="predicted"/>
<comment type="caution">
    <text evidence="3">The sequence shown here is derived from an EMBL/GenBank/DDBJ whole genome shotgun (WGS) entry which is preliminary data.</text>
</comment>
<dbReference type="InterPro" id="IPR002197">
    <property type="entry name" value="HTH_Fis"/>
</dbReference>
<feature type="domain" description="DNA binding HTH" evidence="2">
    <location>
        <begin position="441"/>
        <end position="477"/>
    </location>
</feature>
<name>A0ABR7D4M8_9BACT</name>